<sequence>MAQYTNISVPDPEWAAISANLPERAPFVSIPAFRERVAALRAKINLTADKGATEGLTVIERKIEVVNGEIRVRAYIPDSQENEVGGFPLMVWMFGGGFVVGDIDDDDVFLRNTAVHSRIVCVQGDYRKAPEYPFPAAVDDSYAALKWALSNSSELSIDISKGFIVAGASAGGILAAVLAHRGLKDPEIKGKITGQILLIPTLISPFAYPEKFKSELLSLDKDEDKHMLTKRDFPRGYEAYHGDLHATNLEVSPLLAESFRGLPPAYIQIAGLDLLRDEAFLYERLLRDAGVPTKLDVYPGVPHGFYVVFKELTATKKQEKDFATGLDWLLGRSS</sequence>
<keyword evidence="4" id="KW-1185">Reference proteome</keyword>
<dbReference type="Gene3D" id="3.40.50.1820">
    <property type="entry name" value="alpha/beta hydrolase"/>
    <property type="match status" value="1"/>
</dbReference>
<dbReference type="Proteomes" id="UP001050691">
    <property type="component" value="Unassembled WGS sequence"/>
</dbReference>
<accession>A0AAV5AKT9</accession>
<evidence type="ECO:0000259" key="2">
    <source>
        <dbReference type="Pfam" id="PF07859"/>
    </source>
</evidence>
<dbReference type="InterPro" id="IPR013094">
    <property type="entry name" value="AB_hydrolase_3"/>
</dbReference>
<dbReference type="Pfam" id="PF07859">
    <property type="entry name" value="Abhydrolase_3"/>
    <property type="match status" value="1"/>
</dbReference>
<evidence type="ECO:0000313" key="3">
    <source>
        <dbReference type="EMBL" id="GJJ13703.1"/>
    </source>
</evidence>
<dbReference type="GO" id="GO:0016787">
    <property type="term" value="F:hydrolase activity"/>
    <property type="evidence" value="ECO:0007669"/>
    <property type="project" value="UniProtKB-KW"/>
</dbReference>
<dbReference type="AlphaFoldDB" id="A0AAV5AKT9"/>
<gene>
    <name evidence="3" type="ORF">Clacol_007959</name>
</gene>
<evidence type="ECO:0000313" key="4">
    <source>
        <dbReference type="Proteomes" id="UP001050691"/>
    </source>
</evidence>
<dbReference type="PANTHER" id="PTHR48081">
    <property type="entry name" value="AB HYDROLASE SUPERFAMILY PROTEIN C4A8.06C"/>
    <property type="match status" value="1"/>
</dbReference>
<dbReference type="PANTHER" id="PTHR48081:SF8">
    <property type="entry name" value="ALPHA_BETA HYDROLASE FOLD-3 DOMAIN-CONTAINING PROTEIN-RELATED"/>
    <property type="match status" value="1"/>
</dbReference>
<organism evidence="3 4">
    <name type="scientific">Clathrus columnatus</name>
    <dbReference type="NCBI Taxonomy" id="1419009"/>
    <lineage>
        <taxon>Eukaryota</taxon>
        <taxon>Fungi</taxon>
        <taxon>Dikarya</taxon>
        <taxon>Basidiomycota</taxon>
        <taxon>Agaricomycotina</taxon>
        <taxon>Agaricomycetes</taxon>
        <taxon>Phallomycetidae</taxon>
        <taxon>Phallales</taxon>
        <taxon>Clathraceae</taxon>
        <taxon>Clathrus</taxon>
    </lineage>
</organism>
<dbReference type="SUPFAM" id="SSF53474">
    <property type="entry name" value="alpha/beta-Hydrolases"/>
    <property type="match status" value="1"/>
</dbReference>
<comment type="caution">
    <text evidence="3">The sequence shown here is derived from an EMBL/GenBank/DDBJ whole genome shotgun (WGS) entry which is preliminary data.</text>
</comment>
<name>A0AAV5AKT9_9AGAM</name>
<dbReference type="InterPro" id="IPR029058">
    <property type="entry name" value="AB_hydrolase_fold"/>
</dbReference>
<protein>
    <recommendedName>
        <fullName evidence="2">Alpha/beta hydrolase fold-3 domain-containing protein</fullName>
    </recommendedName>
</protein>
<reference evidence="3" key="1">
    <citation type="submission" date="2021-10" db="EMBL/GenBank/DDBJ databases">
        <title>De novo Genome Assembly of Clathrus columnatus (Basidiomycota, Fungi) Using Illumina and Nanopore Sequence Data.</title>
        <authorList>
            <person name="Ogiso-Tanaka E."/>
            <person name="Itagaki H."/>
            <person name="Hosoya T."/>
            <person name="Hosaka K."/>
        </authorList>
    </citation>
    <scope>NUCLEOTIDE SEQUENCE</scope>
    <source>
        <strain evidence="3">MO-923</strain>
    </source>
</reference>
<keyword evidence="1" id="KW-0378">Hydrolase</keyword>
<dbReference type="EMBL" id="BPWL01000009">
    <property type="protein sequence ID" value="GJJ13703.1"/>
    <property type="molecule type" value="Genomic_DNA"/>
</dbReference>
<feature type="domain" description="Alpha/beta hydrolase fold-3" evidence="2">
    <location>
        <begin position="90"/>
        <end position="306"/>
    </location>
</feature>
<dbReference type="InterPro" id="IPR050300">
    <property type="entry name" value="GDXG_lipolytic_enzyme"/>
</dbReference>
<evidence type="ECO:0000256" key="1">
    <source>
        <dbReference type="ARBA" id="ARBA00022801"/>
    </source>
</evidence>
<proteinExistence type="predicted"/>